<evidence type="ECO:0000256" key="1">
    <source>
        <dbReference type="SAM" id="MobiDB-lite"/>
    </source>
</evidence>
<proteinExistence type="predicted"/>
<evidence type="ECO:0000313" key="4">
    <source>
        <dbReference type="EMBL" id="ANY66038.1"/>
    </source>
</evidence>
<feature type="transmembrane region" description="Helical" evidence="2">
    <location>
        <begin position="269"/>
        <end position="291"/>
    </location>
</feature>
<keyword evidence="2" id="KW-0472">Membrane</keyword>
<dbReference type="AlphaFoldDB" id="A0A1B2DE85"/>
<feature type="compositionally biased region" description="Low complexity" evidence="1">
    <location>
        <begin position="376"/>
        <end position="388"/>
    </location>
</feature>
<feature type="domain" description="Peptidase M56" evidence="3">
    <location>
        <begin position="51"/>
        <end position="258"/>
    </location>
</feature>
<keyword evidence="2" id="KW-1133">Transmembrane helix</keyword>
<organism evidence="4">
    <name type="scientific">Paenibacillus sp. BIHB 4019</name>
    <dbReference type="NCBI Taxonomy" id="1870819"/>
    <lineage>
        <taxon>Bacteria</taxon>
        <taxon>Bacillati</taxon>
        <taxon>Bacillota</taxon>
        <taxon>Bacilli</taxon>
        <taxon>Bacillales</taxon>
        <taxon>Paenibacillaceae</taxon>
        <taxon>Paenibacillus</taxon>
    </lineage>
</organism>
<dbReference type="PANTHER" id="PTHR34978">
    <property type="entry name" value="POSSIBLE SENSOR-TRANSDUCER PROTEIN BLAR"/>
    <property type="match status" value="1"/>
</dbReference>
<name>A0A1B2DE85_9BACL</name>
<evidence type="ECO:0000259" key="3">
    <source>
        <dbReference type="Pfam" id="PF05569"/>
    </source>
</evidence>
<dbReference type="InterPro" id="IPR052173">
    <property type="entry name" value="Beta-lactam_resp_regulator"/>
</dbReference>
<feature type="transmembrane region" description="Helical" evidence="2">
    <location>
        <begin position="64"/>
        <end position="85"/>
    </location>
</feature>
<keyword evidence="2" id="KW-0812">Transmembrane</keyword>
<protein>
    <recommendedName>
        <fullName evidence="3">Peptidase M56 domain-containing protein</fullName>
    </recommendedName>
</protein>
<dbReference type="PANTHER" id="PTHR34978:SF3">
    <property type="entry name" value="SLR0241 PROTEIN"/>
    <property type="match status" value="1"/>
</dbReference>
<evidence type="ECO:0000256" key="2">
    <source>
        <dbReference type="SAM" id="Phobius"/>
    </source>
</evidence>
<sequence>MAVGLYLFPVVVIIQWISRIVPSHASNDPSTNGSASIIPHVQSGPLSSLNPEPIFPEWTISTNAAFFLIAIWAIGAAAFAAWQAYCYRRFLQQLADTSTIVPLNSEAVQQLYLIKQALGLKSRVRLAYSSSIQSPILVGLWKPVIYLPMESTANVDMSMIIRHELIHLKRKDLWVKMFTLAASAVHWFNPLVHFLRKDLHTWSELSCDEEVVKGMPHAERIRYGQTILNVIAQSRNNPVQFGASLSGDGKQLKRRLSLMLNVKNLNKKTIFIAVTAVFAVAAISTSAAVWASGNTPKVAEQKTASAEKQTVSTSVEPLPSTDPSDEASQNQPVVTEPAPVPSTDPSDEVSEIHPVVTEPAPVPSTDPSDEVSEIHPVVTEPVPVPSTDPTDEVSEIHPVVTEPAPVPSIDSAGTGSERLTAVTEPALVPFTAPAETEVK</sequence>
<reference evidence="4" key="1">
    <citation type="submission" date="2016-08" db="EMBL/GenBank/DDBJ databases">
        <title>Complete Genome Seqeunce of Paenibacillus sp. BIHB 4019 from tea rhizoplane.</title>
        <authorList>
            <person name="Thakur R."/>
            <person name="Swarnkar M.K."/>
            <person name="Gulati A."/>
        </authorList>
    </citation>
    <scope>NUCLEOTIDE SEQUENCE [LARGE SCALE GENOMIC DNA]</scope>
    <source>
        <strain evidence="4">BIHB4019</strain>
    </source>
</reference>
<dbReference type="EMBL" id="CP016808">
    <property type="protein sequence ID" value="ANY66038.1"/>
    <property type="molecule type" value="Genomic_DNA"/>
</dbReference>
<dbReference type="InterPro" id="IPR008756">
    <property type="entry name" value="Peptidase_M56"/>
</dbReference>
<dbReference type="CDD" id="cd07341">
    <property type="entry name" value="M56_BlaR1_MecR1_like"/>
    <property type="match status" value="1"/>
</dbReference>
<dbReference type="Pfam" id="PF05569">
    <property type="entry name" value="Peptidase_M56"/>
    <property type="match status" value="1"/>
</dbReference>
<feature type="region of interest" description="Disordered" evidence="1">
    <location>
        <begin position="300"/>
        <end position="414"/>
    </location>
</feature>
<feature type="compositionally biased region" description="Polar residues" evidence="1">
    <location>
        <begin position="302"/>
        <end position="315"/>
    </location>
</feature>
<gene>
    <name evidence="4" type="ORF">BBD42_05870</name>
</gene>
<accession>A0A1B2DE85</accession>